<reference evidence="1" key="1">
    <citation type="journal article" date="2015" name="Nature">
        <title>Complex archaea that bridge the gap between prokaryotes and eukaryotes.</title>
        <authorList>
            <person name="Spang A."/>
            <person name="Saw J.H."/>
            <person name="Jorgensen S.L."/>
            <person name="Zaremba-Niedzwiedzka K."/>
            <person name="Martijn J."/>
            <person name="Lind A.E."/>
            <person name="van Eijk R."/>
            <person name="Schleper C."/>
            <person name="Guy L."/>
            <person name="Ettema T.J."/>
        </authorList>
    </citation>
    <scope>NUCLEOTIDE SEQUENCE</scope>
</reference>
<sequence>MRQQLVQLLYKVSTSAALDDGYIELAEQLIVNTIITKLV</sequence>
<feature type="non-terminal residue" evidence="1">
    <location>
        <position position="39"/>
    </location>
</feature>
<comment type="caution">
    <text evidence="1">The sequence shown here is derived from an EMBL/GenBank/DDBJ whole genome shotgun (WGS) entry which is preliminary data.</text>
</comment>
<gene>
    <name evidence="1" type="ORF">LCGC14_2756550</name>
</gene>
<accession>A0A0F8Z0D4</accession>
<dbReference type="AlphaFoldDB" id="A0A0F8Z0D4"/>
<dbReference type="EMBL" id="LAZR01050548">
    <property type="protein sequence ID" value="KKK87108.1"/>
    <property type="molecule type" value="Genomic_DNA"/>
</dbReference>
<evidence type="ECO:0000313" key="1">
    <source>
        <dbReference type="EMBL" id="KKK87108.1"/>
    </source>
</evidence>
<name>A0A0F8Z0D4_9ZZZZ</name>
<organism evidence="1">
    <name type="scientific">marine sediment metagenome</name>
    <dbReference type="NCBI Taxonomy" id="412755"/>
    <lineage>
        <taxon>unclassified sequences</taxon>
        <taxon>metagenomes</taxon>
        <taxon>ecological metagenomes</taxon>
    </lineage>
</organism>
<proteinExistence type="predicted"/>
<evidence type="ECO:0008006" key="2">
    <source>
        <dbReference type="Google" id="ProtNLM"/>
    </source>
</evidence>
<protein>
    <recommendedName>
        <fullName evidence="2">NusB/RsmB/TIM44 domain-containing protein</fullName>
    </recommendedName>
</protein>